<protein>
    <recommendedName>
        <fullName evidence="6">AIPP2-like SPOC-like domain-containing protein</fullName>
    </recommendedName>
</protein>
<dbReference type="PANTHER" id="PTHR33304:SF49">
    <property type="entry name" value="OS12G0161500 PROTEIN"/>
    <property type="match status" value="1"/>
</dbReference>
<feature type="domain" description="AIPP2-like SPOC-like" evidence="6">
    <location>
        <begin position="295"/>
        <end position="420"/>
    </location>
</feature>
<evidence type="ECO:0000256" key="1">
    <source>
        <dbReference type="ARBA" id="ARBA00022723"/>
    </source>
</evidence>
<reference evidence="7 8" key="1">
    <citation type="journal article" date="2023" name="Life. Sci Alliance">
        <title>Evolutionary insights into 3D genome organization and epigenetic landscape of Vigna mungo.</title>
        <authorList>
            <person name="Junaid A."/>
            <person name="Singh B."/>
            <person name="Bhatia S."/>
        </authorList>
    </citation>
    <scope>NUCLEOTIDE SEQUENCE [LARGE SCALE GENOMIC DNA]</scope>
    <source>
        <strain evidence="7">Urdbean</strain>
    </source>
</reference>
<evidence type="ECO:0000259" key="6">
    <source>
        <dbReference type="Pfam" id="PF23121"/>
    </source>
</evidence>
<evidence type="ECO:0000256" key="5">
    <source>
        <dbReference type="ARBA" id="ARBA00023163"/>
    </source>
</evidence>
<dbReference type="Proteomes" id="UP001374535">
    <property type="component" value="Chromosome 2"/>
</dbReference>
<evidence type="ECO:0000256" key="2">
    <source>
        <dbReference type="ARBA" id="ARBA00022771"/>
    </source>
</evidence>
<keyword evidence="1" id="KW-0479">Metal-binding</keyword>
<evidence type="ECO:0000256" key="3">
    <source>
        <dbReference type="ARBA" id="ARBA00022833"/>
    </source>
</evidence>
<keyword evidence="2" id="KW-0863">Zinc-finger</keyword>
<dbReference type="GO" id="GO:0034244">
    <property type="term" value="P:negative regulation of transcription elongation by RNA polymerase II"/>
    <property type="evidence" value="ECO:0007669"/>
    <property type="project" value="InterPro"/>
</dbReference>
<organism evidence="7 8">
    <name type="scientific">Vigna mungo</name>
    <name type="common">Black gram</name>
    <name type="synonym">Phaseolus mungo</name>
    <dbReference type="NCBI Taxonomy" id="3915"/>
    <lineage>
        <taxon>Eukaryota</taxon>
        <taxon>Viridiplantae</taxon>
        <taxon>Streptophyta</taxon>
        <taxon>Embryophyta</taxon>
        <taxon>Tracheophyta</taxon>
        <taxon>Spermatophyta</taxon>
        <taxon>Magnoliopsida</taxon>
        <taxon>eudicotyledons</taxon>
        <taxon>Gunneridae</taxon>
        <taxon>Pentapetalae</taxon>
        <taxon>rosids</taxon>
        <taxon>fabids</taxon>
        <taxon>Fabales</taxon>
        <taxon>Fabaceae</taxon>
        <taxon>Papilionoideae</taxon>
        <taxon>50 kb inversion clade</taxon>
        <taxon>NPAAA clade</taxon>
        <taxon>indigoferoid/millettioid clade</taxon>
        <taxon>Phaseoleae</taxon>
        <taxon>Vigna</taxon>
    </lineage>
</organism>
<keyword evidence="3" id="KW-0862">Zinc</keyword>
<gene>
    <name evidence="7" type="ORF">V8G54_005860</name>
</gene>
<name>A0AAQ3NZD4_VIGMU</name>
<evidence type="ECO:0000256" key="4">
    <source>
        <dbReference type="ARBA" id="ARBA00023015"/>
    </source>
</evidence>
<dbReference type="PANTHER" id="PTHR33304">
    <property type="match status" value="1"/>
</dbReference>
<keyword evidence="8" id="KW-1185">Reference proteome</keyword>
<proteinExistence type="predicted"/>
<keyword evidence="5" id="KW-0804">Transcription</keyword>
<dbReference type="AlphaFoldDB" id="A0AAQ3NZD4"/>
<dbReference type="InterPro" id="IPR056280">
    <property type="entry name" value="AIPP2-like_SPOC"/>
</dbReference>
<sequence>MIEQFNLSVWRKLFIVQGKRFVKMIHQREKFVSWPNIKMRVHNCLNEFDRQISVYYVVIKEIRSATYIASNVKLVFSIGVCGYENYKKDPTGHEDNPRQLLALQGCPKPSRRSTQSSFHSKCRPMWPLSKSSLRGYGLINLYICRYCLDEFYTEDDGTIIWKCEDCAPRNPKRCGSEELRRSKRVTHVAEAKYRRIKMRKESFAVRKPKSVRSSDGFHTECSRKNDIEKRQPILEDNGIYYEELESPKVPINISTDKQASEHEKYVYYEALTTLHHNYPEFDKPSRAHPLSDPVWTGQFILNNANNFSLVAYASSRACSKVHLAVTELPTLLDVEMLSRCGIWPKSFDMSPPDGDSIGLYFFPHYERDELIFDGVMNQVIEQECALKAVINNIELLIFSSHLLPPSDRRICDKYYLWGVFKPKSVSGHIRPN</sequence>
<dbReference type="GO" id="GO:0140566">
    <property type="term" value="F:histone reader activity"/>
    <property type="evidence" value="ECO:0007669"/>
    <property type="project" value="InterPro"/>
</dbReference>
<evidence type="ECO:0000313" key="7">
    <source>
        <dbReference type="EMBL" id="WVZ18538.1"/>
    </source>
</evidence>
<evidence type="ECO:0000313" key="8">
    <source>
        <dbReference type="Proteomes" id="UP001374535"/>
    </source>
</evidence>
<dbReference type="GO" id="GO:0008270">
    <property type="term" value="F:zinc ion binding"/>
    <property type="evidence" value="ECO:0007669"/>
    <property type="project" value="UniProtKB-KW"/>
</dbReference>
<dbReference type="Pfam" id="PF23121">
    <property type="entry name" value="SPOC_AIPP2"/>
    <property type="match status" value="1"/>
</dbReference>
<accession>A0AAQ3NZD4</accession>
<keyword evidence="4" id="KW-0805">Transcription regulation</keyword>
<dbReference type="EMBL" id="CP144699">
    <property type="protein sequence ID" value="WVZ18538.1"/>
    <property type="molecule type" value="Genomic_DNA"/>
</dbReference>
<dbReference type="InterPro" id="IPR049914">
    <property type="entry name" value="PHD1-3/5-6"/>
</dbReference>